<dbReference type="InterPro" id="IPR006076">
    <property type="entry name" value="FAD-dep_OxRdtase"/>
</dbReference>
<dbReference type="PANTHER" id="PTHR13847:SF287">
    <property type="entry name" value="FAD-DEPENDENT OXIDOREDUCTASE DOMAIN-CONTAINING PROTEIN 1"/>
    <property type="match status" value="1"/>
</dbReference>
<dbReference type="GO" id="GO:0016491">
    <property type="term" value="F:oxidoreductase activity"/>
    <property type="evidence" value="ECO:0007669"/>
    <property type="project" value="UniProtKB-KW"/>
</dbReference>
<feature type="domain" description="FAD dependent oxidoreductase" evidence="4">
    <location>
        <begin position="7"/>
        <end position="254"/>
    </location>
</feature>
<name>A0A0G4EI15_VITBC</name>
<dbReference type="SUPFAM" id="SSF51905">
    <property type="entry name" value="FAD/NAD(P)-binding domain"/>
    <property type="match status" value="1"/>
</dbReference>
<dbReference type="STRING" id="1169540.A0A0G4EI15"/>
<accession>A0A0G4EI15</accession>
<protein>
    <recommendedName>
        <fullName evidence="2">FAD-dependent oxidoreductase domain-containing protein 1</fullName>
    </recommendedName>
</protein>
<comment type="function">
    <text evidence="3">Required for the assembly of the mitochondrial membrane respiratory chain NADH dehydrogenase (Complex I). Involved in mid-late stages of complex I assembly.</text>
</comment>
<evidence type="ECO:0000259" key="4">
    <source>
        <dbReference type="Pfam" id="PF01266"/>
    </source>
</evidence>
<dbReference type="InParanoid" id="A0A0G4EI15"/>
<evidence type="ECO:0000313" key="6">
    <source>
        <dbReference type="Proteomes" id="UP000041254"/>
    </source>
</evidence>
<dbReference type="Proteomes" id="UP000041254">
    <property type="component" value="Unassembled WGS sequence"/>
</dbReference>
<keyword evidence="6" id="KW-1185">Reference proteome</keyword>
<dbReference type="GO" id="GO:0005737">
    <property type="term" value="C:cytoplasm"/>
    <property type="evidence" value="ECO:0007669"/>
    <property type="project" value="TreeGrafter"/>
</dbReference>
<dbReference type="AlphaFoldDB" id="A0A0G4EI15"/>
<evidence type="ECO:0000256" key="2">
    <source>
        <dbReference type="ARBA" id="ARBA00039785"/>
    </source>
</evidence>
<dbReference type="PANTHER" id="PTHR13847">
    <property type="entry name" value="SARCOSINE DEHYDROGENASE-RELATED"/>
    <property type="match status" value="1"/>
</dbReference>
<reference evidence="5 6" key="1">
    <citation type="submission" date="2014-11" db="EMBL/GenBank/DDBJ databases">
        <authorList>
            <person name="Zhu J."/>
            <person name="Qi W."/>
            <person name="Song R."/>
        </authorList>
    </citation>
    <scope>NUCLEOTIDE SEQUENCE [LARGE SCALE GENOMIC DNA]</scope>
</reference>
<dbReference type="Pfam" id="PF01266">
    <property type="entry name" value="DAO"/>
    <property type="match status" value="2"/>
</dbReference>
<dbReference type="VEuPathDB" id="CryptoDB:Vbra_7598"/>
<organism evidence="5 6">
    <name type="scientific">Vitrella brassicaformis (strain CCMP3155)</name>
    <dbReference type="NCBI Taxonomy" id="1169540"/>
    <lineage>
        <taxon>Eukaryota</taxon>
        <taxon>Sar</taxon>
        <taxon>Alveolata</taxon>
        <taxon>Colpodellida</taxon>
        <taxon>Vitrellaceae</taxon>
        <taxon>Vitrella</taxon>
    </lineage>
</organism>
<dbReference type="InterPro" id="IPR036188">
    <property type="entry name" value="FAD/NAD-bd_sf"/>
</dbReference>
<evidence type="ECO:0000256" key="3">
    <source>
        <dbReference type="ARBA" id="ARBA00046185"/>
    </source>
</evidence>
<gene>
    <name evidence="5" type="ORF">Vbra_7598</name>
</gene>
<dbReference type="OMA" id="RNWWPGP"/>
<dbReference type="Gene3D" id="3.50.50.60">
    <property type="entry name" value="FAD/NAD(P)-binding domain"/>
    <property type="match status" value="2"/>
</dbReference>
<proteinExistence type="predicted"/>
<evidence type="ECO:0000313" key="5">
    <source>
        <dbReference type="EMBL" id="CEL96618.1"/>
    </source>
</evidence>
<feature type="domain" description="FAD dependent oxidoreductase" evidence="4">
    <location>
        <begin position="346"/>
        <end position="463"/>
    </location>
</feature>
<dbReference type="OrthoDB" id="415535at2759"/>
<evidence type="ECO:0000256" key="1">
    <source>
        <dbReference type="ARBA" id="ARBA00023002"/>
    </source>
</evidence>
<keyword evidence="1" id="KW-0560">Oxidoreductase</keyword>
<dbReference type="EMBL" id="CDMY01000243">
    <property type="protein sequence ID" value="CEL96618.1"/>
    <property type="molecule type" value="Genomic_DNA"/>
</dbReference>
<sequence length="514" mass="56005">MRRQGYDVVVCGAGLAGASTAYHLQQTHPPVRVAMVDSRPPLSLTSSRSTECYRDYWPSECMVNLMDRSIAKIHAIHNQLMESEGREGCGLSLCQKGYSFFADTDEASSRLMGSVDHFHRMGRPVREVRADDAVGDDGLSGHGLDVYDGPESVRKHYPWAGEGMRGCLKAKRCGWLDAQRLGGFFLEEAKRRGLEVIRGEVVGVDISSSREGQVVTIRRDNTASPTQLSCPTLVLAGGPFLPSLLSLINAPPFPLPAAAAAALTLLPPRVFPFLVNEVHAKVILKDTLGLMPQDHPNAGMQLYSDSQVLDWPAVFREDPQGFLSLLRETEGGMPVEMELVDRLLGRLADGAHFRPYRPDRLLIIWDVMHDGLQVTHPPPPEPSLYTSLYPEVAVRGIQRLIPRLSAYLGQLKQLCSVDGGYYCKAPDNRPVIGPLPTQPSVIICGGLGGFGVMASPAAGELAALHVMKRVSGWTDDSGASFPSYTEAFLPSRFCSEVYLNEVCGPSNAGKRGQI</sequence>
<dbReference type="Gene3D" id="3.30.9.10">
    <property type="entry name" value="D-Amino Acid Oxidase, subunit A, domain 2"/>
    <property type="match status" value="2"/>
</dbReference>